<accession>E1YJS3</accession>
<proteinExistence type="inferred from homology"/>
<dbReference type="SUPFAM" id="SSF143011">
    <property type="entry name" value="RelE-like"/>
    <property type="match status" value="1"/>
</dbReference>
<dbReference type="PANTHER" id="PTHR38039:SF1">
    <property type="entry name" value="TOXIN YOEB"/>
    <property type="match status" value="1"/>
</dbReference>
<evidence type="ECO:0000256" key="4">
    <source>
        <dbReference type="ARBA" id="ARBA00022759"/>
    </source>
</evidence>
<evidence type="ECO:0000256" key="3">
    <source>
        <dbReference type="ARBA" id="ARBA00022722"/>
    </source>
</evidence>
<comment type="similarity">
    <text evidence="1">Belongs to the YoeB family.</text>
</comment>
<sequence length="85" mass="10441">MKIIFTQEAWKDFEWFLNKDKRLAKRIKQLLKDILRDPENGIGKPERLKFQLSGCWSRRISKEHRLVYKIEKETITVISCRYHYE</sequence>
<reference evidence="7" key="1">
    <citation type="journal article" date="2011" name="Environ. Microbiol.">
        <title>Genomic insights into the metabolic potential of the polycyclic aromatic hydrocarbon degrading sulfate-reducing Deltaproteobacterium N47.</title>
        <authorList>
            <person name="Bergmann F."/>
            <person name="Selesi D."/>
            <person name="Weinmaier T."/>
            <person name="Tischler P."/>
            <person name="Rattei T."/>
            <person name="Meckenstock R.U."/>
        </authorList>
    </citation>
    <scope>NUCLEOTIDE SEQUENCE</scope>
</reference>
<keyword evidence="4" id="KW-0255">Endonuclease</keyword>
<keyword evidence="5" id="KW-0378">Hydrolase</keyword>
<evidence type="ECO:0000256" key="1">
    <source>
        <dbReference type="ARBA" id="ARBA00008172"/>
    </source>
</evidence>
<dbReference type="InterPro" id="IPR035093">
    <property type="entry name" value="RelE/ParE_toxin_dom_sf"/>
</dbReference>
<dbReference type="Gene3D" id="3.30.2310.20">
    <property type="entry name" value="RelE-like"/>
    <property type="match status" value="1"/>
</dbReference>
<dbReference type="AlphaFoldDB" id="E1YJS3"/>
<protein>
    <recommendedName>
        <fullName evidence="6">Putative mRNA interferase YoeB</fullName>
    </recommendedName>
</protein>
<evidence type="ECO:0000256" key="6">
    <source>
        <dbReference type="ARBA" id="ARBA00030388"/>
    </source>
</evidence>
<dbReference type="GO" id="GO:0006401">
    <property type="term" value="P:RNA catabolic process"/>
    <property type="evidence" value="ECO:0007669"/>
    <property type="project" value="InterPro"/>
</dbReference>
<keyword evidence="3" id="KW-0540">Nuclease</keyword>
<name>E1YJS3_9BACT</name>
<organism evidence="7">
    <name type="scientific">uncultured Desulfobacterium sp</name>
    <dbReference type="NCBI Taxonomy" id="201089"/>
    <lineage>
        <taxon>Bacteria</taxon>
        <taxon>Pseudomonadati</taxon>
        <taxon>Thermodesulfobacteriota</taxon>
        <taxon>Desulfobacteria</taxon>
        <taxon>Desulfobacterales</taxon>
        <taxon>Desulfobacteriaceae</taxon>
        <taxon>Desulfobacterium</taxon>
        <taxon>environmental samples</taxon>
    </lineage>
</organism>
<dbReference type="GO" id="GO:0016787">
    <property type="term" value="F:hydrolase activity"/>
    <property type="evidence" value="ECO:0007669"/>
    <property type="project" value="UniProtKB-KW"/>
</dbReference>
<dbReference type="GO" id="GO:0004519">
    <property type="term" value="F:endonuclease activity"/>
    <property type="evidence" value="ECO:0007669"/>
    <property type="project" value="UniProtKB-KW"/>
</dbReference>
<keyword evidence="2" id="KW-1277">Toxin-antitoxin system</keyword>
<gene>
    <name evidence="7" type="ORF">N47_E50390</name>
</gene>
<evidence type="ECO:0000313" key="7">
    <source>
        <dbReference type="EMBL" id="CBX31527.1"/>
    </source>
</evidence>
<evidence type="ECO:0000256" key="2">
    <source>
        <dbReference type="ARBA" id="ARBA00022649"/>
    </source>
</evidence>
<dbReference type="GO" id="GO:0045892">
    <property type="term" value="P:negative regulation of DNA-templated transcription"/>
    <property type="evidence" value="ECO:0007669"/>
    <property type="project" value="TreeGrafter"/>
</dbReference>
<dbReference type="EMBL" id="FR695877">
    <property type="protein sequence ID" value="CBX31527.1"/>
    <property type="molecule type" value="Genomic_DNA"/>
</dbReference>
<evidence type="ECO:0000256" key="5">
    <source>
        <dbReference type="ARBA" id="ARBA00022801"/>
    </source>
</evidence>
<dbReference type="InterPro" id="IPR009614">
    <property type="entry name" value="YoeB_toxin"/>
</dbReference>
<dbReference type="Pfam" id="PF06769">
    <property type="entry name" value="YoeB_toxin"/>
    <property type="match status" value="1"/>
</dbReference>
<dbReference type="NCBIfam" id="TIGR02116">
    <property type="entry name" value="toxin_Txe_YoeB"/>
    <property type="match status" value="1"/>
</dbReference>
<dbReference type="PANTHER" id="PTHR38039">
    <property type="entry name" value="TOXIN YOEB"/>
    <property type="match status" value="1"/>
</dbReference>